<dbReference type="EMBL" id="JBBUTF010000017">
    <property type="protein sequence ID" value="MEK8027880.1"/>
    <property type="molecule type" value="Genomic_DNA"/>
</dbReference>
<evidence type="ECO:0000256" key="1">
    <source>
        <dbReference type="ARBA" id="ARBA00029447"/>
    </source>
</evidence>
<dbReference type="CDD" id="cd00130">
    <property type="entry name" value="PAS"/>
    <property type="match status" value="1"/>
</dbReference>
<feature type="domain" description="PAS" evidence="5">
    <location>
        <begin position="25"/>
        <end position="60"/>
    </location>
</feature>
<evidence type="ECO:0000313" key="7">
    <source>
        <dbReference type="EMBL" id="MEK8027880.1"/>
    </source>
</evidence>
<proteinExistence type="inferred from homology"/>
<dbReference type="InterPro" id="IPR004089">
    <property type="entry name" value="MCPsignal_dom"/>
</dbReference>
<reference evidence="7 8" key="1">
    <citation type="submission" date="2024-04" db="EMBL/GenBank/DDBJ databases">
        <title>Novel species of the genus Ideonella isolated from streams.</title>
        <authorList>
            <person name="Lu H."/>
        </authorList>
    </citation>
    <scope>NUCLEOTIDE SEQUENCE [LARGE SCALE GENOMIC DNA]</scope>
    <source>
        <strain evidence="7 8">BYS139W</strain>
    </source>
</reference>
<evidence type="ECO:0000256" key="3">
    <source>
        <dbReference type="SAM" id="Coils"/>
    </source>
</evidence>
<dbReference type="SMART" id="SM00283">
    <property type="entry name" value="MA"/>
    <property type="match status" value="1"/>
</dbReference>
<dbReference type="Gene3D" id="1.10.287.950">
    <property type="entry name" value="Methyl-accepting chemotaxis protein"/>
    <property type="match status" value="1"/>
</dbReference>
<dbReference type="NCBIfam" id="TIGR00229">
    <property type="entry name" value="sensory_box"/>
    <property type="match status" value="1"/>
</dbReference>
<dbReference type="RefSeq" id="WP_341375660.1">
    <property type="nucleotide sequence ID" value="NZ_JBBUTF010000017.1"/>
</dbReference>
<evidence type="ECO:0000259" key="4">
    <source>
        <dbReference type="PROSITE" id="PS50111"/>
    </source>
</evidence>
<feature type="domain" description="Methyl-accepting transducer" evidence="4">
    <location>
        <begin position="276"/>
        <end position="505"/>
    </location>
</feature>
<dbReference type="CDD" id="cd11386">
    <property type="entry name" value="MCP_signal"/>
    <property type="match status" value="1"/>
</dbReference>
<dbReference type="InterPro" id="IPR004090">
    <property type="entry name" value="Chemotax_Me-accpt_rcpt"/>
</dbReference>
<dbReference type="PROSITE" id="PS50112">
    <property type="entry name" value="PAS"/>
    <property type="match status" value="1"/>
</dbReference>
<dbReference type="PANTHER" id="PTHR43531:SF7">
    <property type="entry name" value="AEROTAXIS RECEPTOR"/>
    <property type="match status" value="1"/>
</dbReference>
<dbReference type="Pfam" id="PF00015">
    <property type="entry name" value="MCPsignal"/>
    <property type="match status" value="1"/>
</dbReference>
<keyword evidence="8" id="KW-1185">Reference proteome</keyword>
<dbReference type="Proteomes" id="UP001368500">
    <property type="component" value="Unassembled WGS sequence"/>
</dbReference>
<dbReference type="Pfam" id="PF00672">
    <property type="entry name" value="HAMP"/>
    <property type="match status" value="1"/>
</dbReference>
<accession>A0ABU9BDA9</accession>
<dbReference type="SUPFAM" id="SSF55785">
    <property type="entry name" value="PYP-like sensor domain (PAS domain)"/>
    <property type="match status" value="1"/>
</dbReference>
<evidence type="ECO:0000259" key="6">
    <source>
        <dbReference type="PROSITE" id="PS50885"/>
    </source>
</evidence>
<dbReference type="CDD" id="cd06225">
    <property type="entry name" value="HAMP"/>
    <property type="match status" value="1"/>
</dbReference>
<dbReference type="Pfam" id="PF08447">
    <property type="entry name" value="PAS_3"/>
    <property type="match status" value="1"/>
</dbReference>
<dbReference type="Gene3D" id="3.30.450.20">
    <property type="entry name" value="PAS domain"/>
    <property type="match status" value="1"/>
</dbReference>
<comment type="similarity">
    <text evidence="1">Belongs to the methyl-accepting chemotaxis (MCP) protein family.</text>
</comment>
<comment type="caution">
    <text evidence="7">The sequence shown here is derived from an EMBL/GenBank/DDBJ whole genome shotgun (WGS) entry which is preliminary data.</text>
</comment>
<feature type="coiled-coil region" evidence="3">
    <location>
        <begin position="476"/>
        <end position="503"/>
    </location>
</feature>
<evidence type="ECO:0000256" key="2">
    <source>
        <dbReference type="PROSITE-ProRule" id="PRU00284"/>
    </source>
</evidence>
<evidence type="ECO:0000313" key="8">
    <source>
        <dbReference type="Proteomes" id="UP001368500"/>
    </source>
</evidence>
<dbReference type="SMART" id="SM00091">
    <property type="entry name" value="PAS"/>
    <property type="match status" value="1"/>
</dbReference>
<dbReference type="PANTHER" id="PTHR43531">
    <property type="entry name" value="PROTEIN ICFG"/>
    <property type="match status" value="1"/>
</dbReference>
<keyword evidence="2" id="KW-0807">Transducer</keyword>
<dbReference type="InterPro" id="IPR035965">
    <property type="entry name" value="PAS-like_dom_sf"/>
</dbReference>
<organism evidence="7 8">
    <name type="scientific">Pseudaquabacterium rugosum</name>
    <dbReference type="NCBI Taxonomy" id="2984194"/>
    <lineage>
        <taxon>Bacteria</taxon>
        <taxon>Pseudomonadati</taxon>
        <taxon>Pseudomonadota</taxon>
        <taxon>Betaproteobacteria</taxon>
        <taxon>Burkholderiales</taxon>
        <taxon>Sphaerotilaceae</taxon>
        <taxon>Pseudaquabacterium</taxon>
    </lineage>
</organism>
<feature type="domain" description="HAMP" evidence="6">
    <location>
        <begin position="219"/>
        <end position="271"/>
    </location>
</feature>
<keyword evidence="3" id="KW-0175">Coiled coil</keyword>
<evidence type="ECO:0000259" key="5">
    <source>
        <dbReference type="PROSITE" id="PS50112"/>
    </source>
</evidence>
<protein>
    <submittedName>
        <fullName evidence="7">Methyl-accepting chemotaxis protein</fullName>
    </submittedName>
</protein>
<sequence length="521" mass="55590">MRHNGPVTQREYLLPEGTTLVSTTDLQSHITYCNPDFVRVSGYTVEELIGQPHNLIRHPDMPPEAFRDMWATLKTGEPWTALVKNRRKDGDHYWVRANVTPVLERGRISGYMSVRTTPGRDEVAAAERLYAQMRQEAADGRIVHRLNRGELMRDGWGPRLRRALSPDHGRLLGAKVVVGTLAAVAISHALDHSGLGVGLGTELGLALLLGLGLAAWVRQQAIAPLHEAVAVARRMSAGDLSQALPPRRNDEVGQLTRALNQLNVNLQAIVGDVRRQVDGITLASEEIAKGNADLGSRTESQASSLQQTAASMEQITGTIRQTAATAQSATQLAQEAATVAARSGQAASDVADRMTEIRQSSQRIGEIIGTIEGISFQTNILALNAAVEAARAGEAGRGFAVVAAEVRALAQRTSGAAREIRLLIEDSSTKVEAGSRLAETTGESTRQTQDAVQRVCTLIGEISNAAGEQSKGVAQVNEAVADLDNLTQQNAAMVEELAAAASSLNGQAETVARSVQIFGQG</sequence>
<gene>
    <name evidence="7" type="ORF">AACH11_18120</name>
</gene>
<dbReference type="InterPro" id="IPR051310">
    <property type="entry name" value="MCP_chemotaxis"/>
</dbReference>
<dbReference type="InterPro" id="IPR003660">
    <property type="entry name" value="HAMP_dom"/>
</dbReference>
<name>A0ABU9BDA9_9BURK</name>
<dbReference type="PROSITE" id="PS50885">
    <property type="entry name" value="HAMP"/>
    <property type="match status" value="1"/>
</dbReference>
<dbReference type="SUPFAM" id="SSF58104">
    <property type="entry name" value="Methyl-accepting chemotaxis protein (MCP) signaling domain"/>
    <property type="match status" value="1"/>
</dbReference>
<dbReference type="InterPro" id="IPR013655">
    <property type="entry name" value="PAS_fold_3"/>
</dbReference>
<dbReference type="SMART" id="SM00304">
    <property type="entry name" value="HAMP"/>
    <property type="match status" value="1"/>
</dbReference>
<dbReference type="PROSITE" id="PS50111">
    <property type="entry name" value="CHEMOTAXIS_TRANSDUC_2"/>
    <property type="match status" value="1"/>
</dbReference>
<dbReference type="InterPro" id="IPR000014">
    <property type="entry name" value="PAS"/>
</dbReference>
<dbReference type="PRINTS" id="PR00260">
    <property type="entry name" value="CHEMTRNSDUCR"/>
</dbReference>